<feature type="region of interest" description="Disordered" evidence="1">
    <location>
        <begin position="1"/>
        <end position="20"/>
    </location>
</feature>
<evidence type="ECO:0000313" key="3">
    <source>
        <dbReference type="Proteomes" id="UP001145087"/>
    </source>
</evidence>
<comment type="caution">
    <text evidence="2">The sequence shown here is derived from an EMBL/GenBank/DDBJ whole genome shotgun (WGS) entry which is preliminary data.</text>
</comment>
<protein>
    <submittedName>
        <fullName evidence="2">DUF927 domain-containing protein</fullName>
    </submittedName>
</protein>
<dbReference type="AlphaFoldDB" id="A0A9X3F8W3"/>
<sequence>MDYKELIPDSENPSEDQKKNGFFIEGGKYFLEETRGRGTRKKELSNFVMQSIFHLNNGTNNSKRIIKIQRYTGEISFIEVYSSEMKHATFETFLKSIRCTFIGGTENLNLIFARLMDDENEAFYIDVLGWIPEHNIYAFADSVITQSNQVEKVNELGIITDANENKSYYLPSFGIANINDAGHDTNRLYKFRAGNLSFESWSQYYFQSFESNGIIGILFLILSVFRDIVFNQVGFFPFLFLHGDYGTGKTSFVERLLSVFGKDTIGTALNNATITALSRIVSTRLNSLFYFKEYTSDTEESAQDFILTAYDGAGRTTGVKSNDNRTQSLVIKSGIILDGNELPVEKSAVFSRMILASFEKQNFSDEQKEAFEKLKSEAEFGLGNILLEILKYRELFATNFKEAYSENLKNLKQSELSKNLRERMLNHVALLLAPAKILDDKLTFPFSFKEATLQIIDRALNQDELLKESNAVTVFWNAIAYGIRNATVNQYDEGLNNSKADFRVKYDSTGDGILQIKYPNLYPKYVSYCKSNNIKFLDKNSLKSLLTSEANKSFIRSSQQNRGSAYTDFNFGSCYQFAFQQKEKGIEVNEVELYM</sequence>
<name>A0A9X3F8W3_9BACT</name>
<dbReference type="Proteomes" id="UP001145087">
    <property type="component" value="Unassembled WGS sequence"/>
</dbReference>
<evidence type="ECO:0000256" key="1">
    <source>
        <dbReference type="SAM" id="MobiDB-lite"/>
    </source>
</evidence>
<dbReference type="Gene3D" id="3.40.50.300">
    <property type="entry name" value="P-loop containing nucleotide triphosphate hydrolases"/>
    <property type="match status" value="1"/>
</dbReference>
<accession>A0A9X3F8W3</accession>
<gene>
    <name evidence="2" type="ORF">OU798_16020</name>
</gene>
<dbReference type="SUPFAM" id="SSF52540">
    <property type="entry name" value="P-loop containing nucleoside triphosphate hydrolases"/>
    <property type="match status" value="1"/>
</dbReference>
<evidence type="ECO:0000313" key="2">
    <source>
        <dbReference type="EMBL" id="MCY1721862.1"/>
    </source>
</evidence>
<proteinExistence type="predicted"/>
<keyword evidence="3" id="KW-1185">Reference proteome</keyword>
<dbReference type="InterPro" id="IPR027417">
    <property type="entry name" value="P-loop_NTPase"/>
</dbReference>
<organism evidence="2 3">
    <name type="scientific">Draconibacterium aestuarii</name>
    <dbReference type="NCBI Taxonomy" id="2998507"/>
    <lineage>
        <taxon>Bacteria</taxon>
        <taxon>Pseudomonadati</taxon>
        <taxon>Bacteroidota</taxon>
        <taxon>Bacteroidia</taxon>
        <taxon>Marinilabiliales</taxon>
        <taxon>Prolixibacteraceae</taxon>
        <taxon>Draconibacterium</taxon>
    </lineage>
</organism>
<dbReference type="EMBL" id="JAPOHD010000029">
    <property type="protein sequence ID" value="MCY1721862.1"/>
    <property type="molecule type" value="Genomic_DNA"/>
</dbReference>
<reference evidence="2" key="1">
    <citation type="submission" date="2022-11" db="EMBL/GenBank/DDBJ databases">
        <title>Marilongibacter aestuarii gen. nov., sp. nov., isolated from tidal flat sediment.</title>
        <authorList>
            <person name="Jiayan W."/>
        </authorList>
    </citation>
    <scope>NUCLEOTIDE SEQUENCE</scope>
    <source>
        <strain evidence="2">Z1-6</strain>
    </source>
</reference>
<dbReference type="RefSeq" id="WP_343334191.1">
    <property type="nucleotide sequence ID" value="NZ_JAPOHD010000029.1"/>
</dbReference>